<protein>
    <submittedName>
        <fullName evidence="1">RHS repeat-associated protein</fullName>
    </submittedName>
</protein>
<comment type="caution">
    <text evidence="1">The sequence shown here is derived from an EMBL/GenBank/DDBJ whole genome shotgun (WGS) entry which is preliminary data.</text>
</comment>
<organism evidence="1 2">
    <name type="scientific">Haloferula luteola</name>
    <dbReference type="NCBI Taxonomy" id="595692"/>
    <lineage>
        <taxon>Bacteria</taxon>
        <taxon>Pseudomonadati</taxon>
        <taxon>Verrucomicrobiota</taxon>
        <taxon>Verrucomicrobiia</taxon>
        <taxon>Verrucomicrobiales</taxon>
        <taxon>Verrucomicrobiaceae</taxon>
        <taxon>Haloferula</taxon>
    </lineage>
</organism>
<proteinExistence type="predicted"/>
<dbReference type="InterPro" id="IPR022385">
    <property type="entry name" value="Rhs_assc_core"/>
</dbReference>
<evidence type="ECO:0000313" key="2">
    <source>
        <dbReference type="Proteomes" id="UP000557717"/>
    </source>
</evidence>
<keyword evidence="2" id="KW-1185">Reference proteome</keyword>
<name>A0A840VAC1_9BACT</name>
<reference evidence="1 2" key="1">
    <citation type="submission" date="2020-08" db="EMBL/GenBank/DDBJ databases">
        <title>Genomic Encyclopedia of Type Strains, Phase IV (KMG-IV): sequencing the most valuable type-strain genomes for metagenomic binning, comparative biology and taxonomic classification.</title>
        <authorList>
            <person name="Goeker M."/>
        </authorList>
    </citation>
    <scope>NUCLEOTIDE SEQUENCE [LARGE SCALE GENOMIC DNA]</scope>
    <source>
        <strain evidence="1 2">YC6886</strain>
    </source>
</reference>
<dbReference type="NCBIfam" id="TIGR03696">
    <property type="entry name" value="Rhs_assc_core"/>
    <property type="match status" value="1"/>
</dbReference>
<dbReference type="EMBL" id="JACHFD010000079">
    <property type="protein sequence ID" value="MBB5354036.1"/>
    <property type="molecule type" value="Genomic_DNA"/>
</dbReference>
<gene>
    <name evidence="1" type="ORF">HNR46_004308</name>
</gene>
<accession>A0A840VAC1</accession>
<sequence>TTKLPSIGFSTKYQDEETGLYYYGYRYYDPVTGRWQSRDPLEELGGFNLYGAFYNDGINNFDSDGRFVNFLIGVIVGAGIDYAMQVTYNVATDGASWDAFVEVDLASIGVSAVIGAVAPGAGKALQGISKGFKAQEKAIKLAEKVGRRRNVLNRQKLIKRAKDAAKAERDAWKDVATIGAAIAASKIAEKVADEVLDEVKEQLGDDVCPPAQKGGFEVEDEIKVDLEKALASDPPPAPPTP</sequence>
<dbReference type="RefSeq" id="WP_281375626.1">
    <property type="nucleotide sequence ID" value="NZ_JACHFD010000079.1"/>
</dbReference>
<feature type="non-terminal residue" evidence="1">
    <location>
        <position position="1"/>
    </location>
</feature>
<dbReference type="PANTHER" id="PTHR32305:SF15">
    <property type="entry name" value="PROTEIN RHSA-RELATED"/>
    <property type="match status" value="1"/>
</dbReference>
<dbReference type="InterPro" id="IPR050708">
    <property type="entry name" value="T6SS_VgrG/RHS"/>
</dbReference>
<dbReference type="AlphaFoldDB" id="A0A840VAC1"/>
<dbReference type="PRINTS" id="PR00394">
    <property type="entry name" value="RHSPROTEIN"/>
</dbReference>
<evidence type="ECO:0000313" key="1">
    <source>
        <dbReference type="EMBL" id="MBB5354036.1"/>
    </source>
</evidence>
<dbReference type="PANTHER" id="PTHR32305">
    <property type="match status" value="1"/>
</dbReference>
<dbReference type="Proteomes" id="UP000557717">
    <property type="component" value="Unassembled WGS sequence"/>
</dbReference>
<dbReference type="Gene3D" id="2.180.10.10">
    <property type="entry name" value="RHS repeat-associated core"/>
    <property type="match status" value="1"/>
</dbReference>